<reference evidence="1" key="1">
    <citation type="submission" date="2023-03" db="UniProtKB">
        <authorList>
            <consortium name="EnsemblPlants"/>
        </authorList>
    </citation>
    <scope>IDENTIFICATION</scope>
</reference>
<organism evidence="1">
    <name type="scientific">Cucumis melo</name>
    <name type="common">Muskmelon</name>
    <dbReference type="NCBI Taxonomy" id="3656"/>
    <lineage>
        <taxon>Eukaryota</taxon>
        <taxon>Viridiplantae</taxon>
        <taxon>Streptophyta</taxon>
        <taxon>Embryophyta</taxon>
        <taxon>Tracheophyta</taxon>
        <taxon>Spermatophyta</taxon>
        <taxon>Magnoliopsida</taxon>
        <taxon>eudicotyledons</taxon>
        <taxon>Gunneridae</taxon>
        <taxon>Pentapetalae</taxon>
        <taxon>rosids</taxon>
        <taxon>fabids</taxon>
        <taxon>Cucurbitales</taxon>
        <taxon>Cucurbitaceae</taxon>
        <taxon>Benincaseae</taxon>
        <taxon>Cucumis</taxon>
    </lineage>
</organism>
<name>A0A9I9EJF7_CUCME</name>
<sequence>MDKGVVELERERERQRRQEIRKEINGGRRNEKIKIKNSQAMLWVSSPWVSVAKKKGRGDEKNGVKVGVFIMRRSSFVRGGILKEKRVWVKKEREGF</sequence>
<dbReference type="AlphaFoldDB" id="A0A9I9EJF7"/>
<accession>A0A9I9EJF7</accession>
<dbReference type="EnsemblPlants" id="MELO3C034626.2.1">
    <property type="protein sequence ID" value="MELO3C034626.2.1"/>
    <property type="gene ID" value="MELO3C034626.2"/>
</dbReference>
<evidence type="ECO:0000313" key="1">
    <source>
        <dbReference type="EnsemblPlants" id="MELO3C034626.2.1"/>
    </source>
</evidence>
<protein>
    <submittedName>
        <fullName evidence="1">Uncharacterized protein</fullName>
    </submittedName>
</protein>
<dbReference type="Gramene" id="MELO3C034626.2.1">
    <property type="protein sequence ID" value="MELO3C034626.2.1"/>
    <property type="gene ID" value="MELO3C034626.2"/>
</dbReference>
<proteinExistence type="predicted"/>